<dbReference type="RefSeq" id="XP_024369655.1">
    <property type="nucleotide sequence ID" value="XM_024513887.2"/>
</dbReference>
<keyword evidence="4" id="KW-1185">Reference proteome</keyword>
<dbReference type="AlphaFoldDB" id="A9RBD2"/>
<feature type="compositionally biased region" description="Basic and acidic residues" evidence="1">
    <location>
        <begin position="84"/>
        <end position="94"/>
    </location>
</feature>
<dbReference type="Gramene" id="Pp3c3_2060V3.4">
    <property type="protein sequence ID" value="Pp3c3_2060V3.4"/>
    <property type="gene ID" value="Pp3c3_2060"/>
</dbReference>
<sequence length="403" mass="43779">MDMHAILKLSVSPRGRKNVAHGYLEDAEEFFLQTPDRNAKRAFAREVEEASLGEVRAAVPFVWELVPGTPKGDLDSVIVDVGRESSNETEETRSQDQASPGSSEGSEAMENFGQDSSMKEFEFSSRFEAFVEPLPWHGACAPYISTAEELCSGGQVSPLPLPPRLQTAKHTENSDSASPVRSGGGFFKSYHYPHSPRSPRSLLLCRLTKTLNGEMSVLGIQERKPTSRSFSPLRLFNQENPAADSSISSKAFSSSESASSVSSSSASTWGGETNADLPQSLWEQNQSSTLKDLLFTDMAIASAGIGNSKLSSSKSRIVESKSELLKKDMARRNQRADASEVESGRRGEPALTPQLSRSNARSRAPKIQVLEVKSLREENVSTALCANRFGILCNCLGVLPKSP</sequence>
<reference evidence="2 4" key="1">
    <citation type="journal article" date="2008" name="Science">
        <title>The Physcomitrella genome reveals evolutionary insights into the conquest of land by plants.</title>
        <authorList>
            <person name="Rensing S."/>
            <person name="Lang D."/>
            <person name="Zimmer A."/>
            <person name="Terry A."/>
            <person name="Salamov A."/>
            <person name="Shapiro H."/>
            <person name="Nishiyama T."/>
            <person name="Perroud P.-F."/>
            <person name="Lindquist E."/>
            <person name="Kamisugi Y."/>
            <person name="Tanahashi T."/>
            <person name="Sakakibara K."/>
            <person name="Fujita T."/>
            <person name="Oishi K."/>
            <person name="Shin-I T."/>
            <person name="Kuroki Y."/>
            <person name="Toyoda A."/>
            <person name="Suzuki Y."/>
            <person name="Hashimoto A."/>
            <person name="Yamaguchi K."/>
            <person name="Sugano A."/>
            <person name="Kohara Y."/>
            <person name="Fujiyama A."/>
            <person name="Anterola A."/>
            <person name="Aoki S."/>
            <person name="Ashton N."/>
            <person name="Barbazuk W.B."/>
            <person name="Barker E."/>
            <person name="Bennetzen J."/>
            <person name="Bezanilla M."/>
            <person name="Blankenship R."/>
            <person name="Cho S.H."/>
            <person name="Dutcher S."/>
            <person name="Estelle M."/>
            <person name="Fawcett J.A."/>
            <person name="Gundlach H."/>
            <person name="Hanada K."/>
            <person name="Heyl A."/>
            <person name="Hicks K.A."/>
            <person name="Hugh J."/>
            <person name="Lohr M."/>
            <person name="Mayer K."/>
            <person name="Melkozernov A."/>
            <person name="Murata T."/>
            <person name="Nelson D."/>
            <person name="Pils B."/>
            <person name="Prigge M."/>
            <person name="Reiss B."/>
            <person name="Renner T."/>
            <person name="Rombauts S."/>
            <person name="Rushton P."/>
            <person name="Sanderfoot A."/>
            <person name="Schween G."/>
            <person name="Shiu S.-H."/>
            <person name="Stueber K."/>
            <person name="Theodoulou F.L."/>
            <person name="Tu H."/>
            <person name="Van de Peer Y."/>
            <person name="Verrier P.J."/>
            <person name="Waters E."/>
            <person name="Wood A."/>
            <person name="Yang L."/>
            <person name="Cove D."/>
            <person name="Cuming A."/>
            <person name="Hasebe M."/>
            <person name="Lucas S."/>
            <person name="Mishler D.B."/>
            <person name="Reski R."/>
            <person name="Grigoriev I."/>
            <person name="Quatrano R.S."/>
            <person name="Boore J.L."/>
        </authorList>
    </citation>
    <scope>NUCLEOTIDE SEQUENCE [LARGE SCALE GENOMIC DNA]</scope>
    <source>
        <strain evidence="3 4">cv. Gransden 2004</strain>
    </source>
</reference>
<accession>A9RBD2</accession>
<dbReference type="Gramene" id="Pp3c3_2060V3.6">
    <property type="protein sequence ID" value="Pp3c3_2060V3.6"/>
    <property type="gene ID" value="Pp3c3_2060"/>
</dbReference>
<dbReference type="EnsemblPlants" id="Pp3c3_2060V3.3">
    <property type="protein sequence ID" value="Pp3c3_2060V3.3"/>
    <property type="gene ID" value="Pp3c3_2060"/>
</dbReference>
<dbReference type="Gramene" id="Pp3c3_2060V3.1">
    <property type="protein sequence ID" value="Pp3c3_2060V3.1"/>
    <property type="gene ID" value="Pp3c3_2060"/>
</dbReference>
<name>A9RBD2_PHYPA</name>
<feature type="compositionally biased region" description="Polar residues" evidence="1">
    <location>
        <begin position="95"/>
        <end position="105"/>
    </location>
</feature>
<dbReference type="PaxDb" id="3218-PP1S1_398V6.1"/>
<dbReference type="RefSeq" id="XP_024369658.1">
    <property type="nucleotide sequence ID" value="XM_024513890.2"/>
</dbReference>
<dbReference type="RefSeq" id="XP_024369651.1">
    <property type="nucleotide sequence ID" value="XM_024513883.2"/>
</dbReference>
<dbReference type="OrthoDB" id="691043at2759"/>
<dbReference type="EnsemblPlants" id="Pp3c3_2060V3.1">
    <property type="protein sequence ID" value="Pp3c3_2060V3.1"/>
    <property type="gene ID" value="Pp3c3_2060"/>
</dbReference>
<feature type="region of interest" description="Disordered" evidence="1">
    <location>
        <begin position="327"/>
        <end position="363"/>
    </location>
</feature>
<dbReference type="KEGG" id="ppp:112279446"/>
<dbReference type="Gramene" id="Pp3c3_2060V3.5">
    <property type="protein sequence ID" value="Pp3c3_2060V3.5"/>
    <property type="gene ID" value="Pp3c3_2060"/>
</dbReference>
<evidence type="ECO:0000256" key="1">
    <source>
        <dbReference type="SAM" id="MobiDB-lite"/>
    </source>
</evidence>
<dbReference type="EMBL" id="ABEU02000003">
    <property type="protein sequence ID" value="PNR56891.1"/>
    <property type="molecule type" value="Genomic_DNA"/>
</dbReference>
<evidence type="ECO:0000313" key="3">
    <source>
        <dbReference type="EnsemblPlants" id="Pp3c3_2060V3.1"/>
    </source>
</evidence>
<dbReference type="RefSeq" id="XP_024369653.1">
    <property type="nucleotide sequence ID" value="XM_024513885.2"/>
</dbReference>
<organism evidence="2">
    <name type="scientific">Physcomitrium patens</name>
    <name type="common">Spreading-leaved earth moss</name>
    <name type="synonym">Physcomitrella patens</name>
    <dbReference type="NCBI Taxonomy" id="3218"/>
    <lineage>
        <taxon>Eukaryota</taxon>
        <taxon>Viridiplantae</taxon>
        <taxon>Streptophyta</taxon>
        <taxon>Embryophyta</taxon>
        <taxon>Bryophyta</taxon>
        <taxon>Bryophytina</taxon>
        <taxon>Bryopsida</taxon>
        <taxon>Funariidae</taxon>
        <taxon>Funariales</taxon>
        <taxon>Funariaceae</taxon>
        <taxon>Physcomitrium</taxon>
    </lineage>
</organism>
<dbReference type="RefSeq" id="XP_024369656.1">
    <property type="nucleotide sequence ID" value="XM_024513888.2"/>
</dbReference>
<protein>
    <submittedName>
        <fullName evidence="2 3">Uncharacterized protein</fullName>
    </submittedName>
</protein>
<reference evidence="3" key="3">
    <citation type="submission" date="2020-12" db="UniProtKB">
        <authorList>
            <consortium name="EnsemblPlants"/>
        </authorList>
    </citation>
    <scope>IDENTIFICATION</scope>
</reference>
<dbReference type="Gramene" id="Pp3c3_2060V3.2">
    <property type="protein sequence ID" value="Pp3c3_2060V3.2"/>
    <property type="gene ID" value="Pp3c3_2060"/>
</dbReference>
<dbReference type="RefSeq" id="XP_024369654.1">
    <property type="nucleotide sequence ID" value="XM_024513886.2"/>
</dbReference>
<proteinExistence type="predicted"/>
<dbReference type="GeneID" id="112279446"/>
<dbReference type="EnsemblPlants" id="Pp3c3_2060V3.4">
    <property type="protein sequence ID" value="Pp3c3_2060V3.4"/>
    <property type="gene ID" value="Pp3c3_2060"/>
</dbReference>
<feature type="region of interest" description="Disordered" evidence="1">
    <location>
        <begin position="84"/>
        <end position="115"/>
    </location>
</feature>
<gene>
    <name evidence="3" type="primary">LOC112279446</name>
    <name evidence="2" type="ORF">PHYPA_003883</name>
</gene>
<dbReference type="EnsemblPlants" id="Pp3c3_2060V3.2">
    <property type="protein sequence ID" value="Pp3c3_2060V3.2"/>
    <property type="gene ID" value="Pp3c3_2060"/>
</dbReference>
<evidence type="ECO:0000313" key="2">
    <source>
        <dbReference type="EMBL" id="PNR56891.1"/>
    </source>
</evidence>
<evidence type="ECO:0000313" key="4">
    <source>
        <dbReference type="Proteomes" id="UP000006727"/>
    </source>
</evidence>
<dbReference type="RefSeq" id="XP_024369650.1">
    <property type="nucleotide sequence ID" value="XM_024513882.2"/>
</dbReference>
<feature type="region of interest" description="Disordered" evidence="1">
    <location>
        <begin position="257"/>
        <end position="278"/>
    </location>
</feature>
<dbReference type="EnsemblPlants" id="Pp3c3_2060V3.5">
    <property type="protein sequence ID" value="Pp3c3_2060V3.5"/>
    <property type="gene ID" value="Pp3c3_2060"/>
</dbReference>
<dbReference type="Gramene" id="Pp3c3_2060V3.3">
    <property type="protein sequence ID" value="Pp3c3_2060V3.3"/>
    <property type="gene ID" value="Pp3c3_2060"/>
</dbReference>
<feature type="compositionally biased region" description="Low complexity" evidence="1">
    <location>
        <begin position="257"/>
        <end position="267"/>
    </location>
</feature>
<feature type="region of interest" description="Disordered" evidence="1">
    <location>
        <begin position="155"/>
        <end position="182"/>
    </location>
</feature>
<dbReference type="Proteomes" id="UP000006727">
    <property type="component" value="Chromosome 3"/>
</dbReference>
<reference evidence="2 4" key="2">
    <citation type="journal article" date="2018" name="Plant J.">
        <title>The Physcomitrella patens chromosome-scale assembly reveals moss genome structure and evolution.</title>
        <authorList>
            <person name="Lang D."/>
            <person name="Ullrich K.K."/>
            <person name="Murat F."/>
            <person name="Fuchs J."/>
            <person name="Jenkins J."/>
            <person name="Haas F.B."/>
            <person name="Piednoel M."/>
            <person name="Gundlach H."/>
            <person name="Van Bel M."/>
            <person name="Meyberg R."/>
            <person name="Vives C."/>
            <person name="Morata J."/>
            <person name="Symeonidi A."/>
            <person name="Hiss M."/>
            <person name="Muchero W."/>
            <person name="Kamisugi Y."/>
            <person name="Saleh O."/>
            <person name="Blanc G."/>
            <person name="Decker E.L."/>
            <person name="van Gessel N."/>
            <person name="Grimwood J."/>
            <person name="Hayes R.D."/>
            <person name="Graham S.W."/>
            <person name="Gunter L.E."/>
            <person name="McDaniel S.F."/>
            <person name="Hoernstein S.N.W."/>
            <person name="Larsson A."/>
            <person name="Li F.W."/>
            <person name="Perroud P.F."/>
            <person name="Phillips J."/>
            <person name="Ranjan P."/>
            <person name="Rokshar D.S."/>
            <person name="Rothfels C.J."/>
            <person name="Schneider L."/>
            <person name="Shu S."/>
            <person name="Stevenson D.W."/>
            <person name="Thummler F."/>
            <person name="Tillich M."/>
            <person name="Villarreal Aguilar J.C."/>
            <person name="Widiez T."/>
            <person name="Wong G.K."/>
            <person name="Wymore A."/>
            <person name="Zhang Y."/>
            <person name="Zimmer A.D."/>
            <person name="Quatrano R.S."/>
            <person name="Mayer K.F.X."/>
            <person name="Goodstein D."/>
            <person name="Casacuberta J.M."/>
            <person name="Vandepoele K."/>
            <person name="Reski R."/>
            <person name="Cuming A.C."/>
            <person name="Tuskan G.A."/>
            <person name="Maumus F."/>
            <person name="Salse J."/>
            <person name="Schmutz J."/>
            <person name="Rensing S.A."/>
        </authorList>
    </citation>
    <scope>NUCLEOTIDE SEQUENCE [LARGE SCALE GENOMIC DNA]</scope>
    <source>
        <strain evidence="3 4">cv. Gransden 2004</strain>
    </source>
</reference>
<feature type="compositionally biased region" description="Basic and acidic residues" evidence="1">
    <location>
        <begin position="327"/>
        <end position="348"/>
    </location>
</feature>
<dbReference type="EnsemblPlants" id="Pp3c3_2060V3.6">
    <property type="protein sequence ID" value="Pp3c3_2060V3.6"/>
    <property type="gene ID" value="Pp3c3_2060"/>
</dbReference>